<dbReference type="AlphaFoldDB" id="E6U4G5"/>
<dbReference type="HOGENOM" id="CLU_1003796_0_0_9"/>
<dbReference type="InterPro" id="IPR033913">
    <property type="entry name" value="MTH1175_dom"/>
</dbReference>
<sequence>MGENGLPNHTDRAVALFQEGYNCAQSVFAAYCEKTGMDFETALKLSSSFGGGMGRLREVCGAVSGMFLVVGAKYGYTDPKDRQAKERHYRLVQTLAKRFEEQNGSIICRELLKPDDSAQGGRSEGYDRKRPCVELVRCAAEIVDDYLEENEMKIAVTSQGNEVFQHFGRCEDFAVFTVLDGAIQDRSVLNTNGNGHAALAGILKQAGVDVLICGGIGEGARQMLSAAGIQVVSGIEGRVEDTVNTYLAGNLSDQNGGCNHEEHDTDHDCSCEDHCHS</sequence>
<dbReference type="PANTHER" id="PTHR42983:SF1">
    <property type="entry name" value="IRON-MOLYBDENUM PROTEIN"/>
    <property type="match status" value="1"/>
</dbReference>
<dbReference type="Pfam" id="PF02579">
    <property type="entry name" value="Nitro_FeMo-Co"/>
    <property type="match status" value="1"/>
</dbReference>
<proteinExistence type="predicted"/>
<evidence type="ECO:0000313" key="3">
    <source>
        <dbReference type="Proteomes" id="UP000001551"/>
    </source>
</evidence>
<keyword evidence="3" id="KW-1185">Reference proteome</keyword>
<dbReference type="CDD" id="cd00851">
    <property type="entry name" value="MTH1175"/>
    <property type="match status" value="1"/>
</dbReference>
<gene>
    <name evidence="2" type="ordered locus">Ethha_2258</name>
</gene>
<evidence type="ECO:0000259" key="1">
    <source>
        <dbReference type="Pfam" id="PF02579"/>
    </source>
</evidence>
<dbReference type="SUPFAM" id="SSF53146">
    <property type="entry name" value="Nitrogenase accessory factor-like"/>
    <property type="match status" value="1"/>
</dbReference>
<dbReference type="InterPro" id="IPR010181">
    <property type="entry name" value="CGCAxxGCC_motif"/>
</dbReference>
<evidence type="ECO:0000313" key="2">
    <source>
        <dbReference type="EMBL" id="ADU27772.1"/>
    </source>
</evidence>
<dbReference type="InterPro" id="IPR003731">
    <property type="entry name" value="Di-Nase_FeMo-co_biosynth"/>
</dbReference>
<dbReference type="KEGG" id="eha:Ethha_2258"/>
<dbReference type="STRING" id="663278.Ethha_2258"/>
<protein>
    <submittedName>
        <fullName evidence="2">C_GCAxxG_C_C family protein</fullName>
    </submittedName>
</protein>
<dbReference type="Pfam" id="PF09719">
    <property type="entry name" value="C_GCAxxG_C_C"/>
    <property type="match status" value="1"/>
</dbReference>
<dbReference type="Proteomes" id="UP000001551">
    <property type="component" value="Chromosome"/>
</dbReference>
<name>E6U4G5_ETHHY</name>
<accession>E6U4G5</accession>
<dbReference type="InterPro" id="IPR036105">
    <property type="entry name" value="DiNase_FeMo-co_biosyn_sf"/>
</dbReference>
<reference evidence="2 3" key="1">
    <citation type="submission" date="2010-12" db="EMBL/GenBank/DDBJ databases">
        <title>Complete sequence of Ethanoligenens harbinense YUAN-3.</title>
        <authorList>
            <person name="Lucas S."/>
            <person name="Copeland A."/>
            <person name="Lapidus A."/>
            <person name="Cheng J.-F."/>
            <person name="Bruce D."/>
            <person name="Goodwin L."/>
            <person name="Pitluck S."/>
            <person name="Chertkov O."/>
            <person name="Misra M."/>
            <person name="Detter J.C."/>
            <person name="Han C."/>
            <person name="Tapia R."/>
            <person name="Land M."/>
            <person name="Hauser L."/>
            <person name="Jeffries C."/>
            <person name="Kyrpides N."/>
            <person name="Ivanova N."/>
            <person name="Mikhailova N."/>
            <person name="Wang A."/>
            <person name="Mouttaki H."/>
            <person name="He Z."/>
            <person name="Zhou J."/>
            <person name="Hemme C.L."/>
            <person name="Woyke T."/>
        </authorList>
    </citation>
    <scope>NUCLEOTIDE SEQUENCE [LARGE SCALE GENOMIC DNA]</scope>
    <source>
        <strain evidence="3">DSM 18485 / JCM 12961 / CGMCC 1.5033 / YUAN-3</strain>
    </source>
</reference>
<feature type="domain" description="Dinitrogenase iron-molybdenum cofactor biosynthesis" evidence="1">
    <location>
        <begin position="160"/>
        <end position="247"/>
    </location>
</feature>
<dbReference type="Gene3D" id="3.30.420.130">
    <property type="entry name" value="Dinitrogenase iron-molybdenum cofactor biosynthesis domain"/>
    <property type="match status" value="1"/>
</dbReference>
<dbReference type="eggNOG" id="COG1433">
    <property type="taxonomic scope" value="Bacteria"/>
</dbReference>
<dbReference type="EMBL" id="CP002400">
    <property type="protein sequence ID" value="ADU27772.1"/>
    <property type="molecule type" value="Genomic_DNA"/>
</dbReference>
<organism evidence="2 3">
    <name type="scientific">Ethanoligenens harbinense (strain DSM 18485 / JCM 12961 / CGMCC 1.5033 / YUAN-3)</name>
    <dbReference type="NCBI Taxonomy" id="663278"/>
    <lineage>
        <taxon>Bacteria</taxon>
        <taxon>Bacillati</taxon>
        <taxon>Bacillota</taxon>
        <taxon>Clostridia</taxon>
        <taxon>Eubacteriales</taxon>
        <taxon>Oscillospiraceae</taxon>
        <taxon>Ethanoligenens</taxon>
    </lineage>
</organism>
<dbReference type="NCBIfam" id="TIGR01909">
    <property type="entry name" value="C_GCAxxG_C_C"/>
    <property type="match status" value="1"/>
</dbReference>
<dbReference type="PANTHER" id="PTHR42983">
    <property type="entry name" value="DINITROGENASE IRON-MOLYBDENUM COFACTOR PROTEIN-RELATED"/>
    <property type="match status" value="1"/>
</dbReference>